<evidence type="ECO:0000256" key="7">
    <source>
        <dbReference type="RuleBase" id="RU361277"/>
    </source>
</evidence>
<dbReference type="Gene3D" id="3.40.50.720">
    <property type="entry name" value="NAD(P)-binding Rossmann-like Domain"/>
    <property type="match status" value="1"/>
</dbReference>
<dbReference type="CDD" id="cd08282">
    <property type="entry name" value="PFDH_like"/>
    <property type="match status" value="1"/>
</dbReference>
<dbReference type="EMBL" id="KB933057">
    <property type="protein sequence ID" value="EOO01023.1"/>
    <property type="molecule type" value="Genomic_DNA"/>
</dbReference>
<dbReference type="eggNOG" id="KOG0024">
    <property type="taxonomic scope" value="Eukaryota"/>
</dbReference>
<evidence type="ECO:0000256" key="2">
    <source>
        <dbReference type="ARBA" id="ARBA00008072"/>
    </source>
</evidence>
<evidence type="ECO:0000259" key="9">
    <source>
        <dbReference type="Pfam" id="PF08240"/>
    </source>
</evidence>
<dbReference type="Proteomes" id="UP000014074">
    <property type="component" value="Unassembled WGS sequence"/>
</dbReference>
<dbReference type="AlphaFoldDB" id="R8BNP3"/>
<feature type="domain" description="Alcohol dehydrogenase-like C-terminal" evidence="8">
    <location>
        <begin position="187"/>
        <end position="292"/>
    </location>
</feature>
<dbReference type="GO" id="GO:0016491">
    <property type="term" value="F:oxidoreductase activity"/>
    <property type="evidence" value="ECO:0007669"/>
    <property type="project" value="UniProtKB-KW"/>
</dbReference>
<dbReference type="PANTHER" id="PTHR42813">
    <property type="entry name" value="ZINC-TYPE ALCOHOL DEHYDROGENASE-LIKE"/>
    <property type="match status" value="1"/>
</dbReference>
<dbReference type="Pfam" id="PF08240">
    <property type="entry name" value="ADH_N"/>
    <property type="match status" value="1"/>
</dbReference>
<dbReference type="GeneID" id="19323834"/>
<comment type="similarity">
    <text evidence="2 7">Belongs to the zinc-containing alcohol dehydrogenase family.</text>
</comment>
<evidence type="ECO:0000313" key="11">
    <source>
        <dbReference type="Proteomes" id="UP000014074"/>
    </source>
</evidence>
<dbReference type="InterPro" id="IPR002328">
    <property type="entry name" value="ADH_Zn_CS"/>
</dbReference>
<dbReference type="PANTHER" id="PTHR42813:SF3">
    <property type="entry name" value="GLUTATHIONE-INDEPENDENT FORMALDEHYDE DEHYDROGENASE"/>
    <property type="match status" value="1"/>
</dbReference>
<evidence type="ECO:0000313" key="10">
    <source>
        <dbReference type="EMBL" id="EOO01023.1"/>
    </source>
</evidence>
<dbReference type="PROSITE" id="PS00059">
    <property type="entry name" value="ADH_ZINC"/>
    <property type="match status" value="1"/>
</dbReference>
<dbReference type="HOGENOM" id="CLU_026673_11_3_1"/>
<keyword evidence="6" id="KW-0520">NAD</keyword>
<name>R8BNP3_PHAM7</name>
<feature type="domain" description="Alcohol dehydrogenase-like N-terminal" evidence="9">
    <location>
        <begin position="36"/>
        <end position="141"/>
    </location>
</feature>
<protein>
    <submittedName>
        <fullName evidence="10">Putative alcohol dehydrogenase protein</fullName>
    </submittedName>
</protein>
<evidence type="ECO:0000256" key="6">
    <source>
        <dbReference type="ARBA" id="ARBA00023027"/>
    </source>
</evidence>
<keyword evidence="5" id="KW-0560">Oxidoreductase</keyword>
<evidence type="ECO:0000256" key="3">
    <source>
        <dbReference type="ARBA" id="ARBA00022723"/>
    </source>
</evidence>
<sequence length="381" mass="40318">MSLNATINATMRAVAWFGQPYNVSVIDLPVPVIVNQTDAIIRMTSAGICGSDLHFYHGFSGASNIPWGLGHEGVGYVTEVGSAVSFLQPGDYVIIPDNADDGHWAGQDHPLSFGTGSPDYGGLQAEYVRVPFADNSLIPIPIDGSETTSTAELDYLMLADIFATAWSGLTQTGFEPGDSVAVFGAGPVGLLAAYSAITRGASRVYSVDHVQDRLDLAASIGAIPINFNESDPVDQILARDPEGVMRAMDCVGFEAVNAAGQRDEGVVVSNMIRVAAYGGGLAIVGVYSEPSNSTVGAPYADRIRADLPISISTLWGKALTVGSGIALPLHIDQALLNLIAAGKVSPSFIVSSEIDIEQAPEYYRRFSDHLEVKVVIRFPRD</sequence>
<dbReference type="SUPFAM" id="SSF51735">
    <property type="entry name" value="NAD(P)-binding Rossmann-fold domains"/>
    <property type="match status" value="1"/>
</dbReference>
<reference evidence="11" key="1">
    <citation type="journal article" date="2013" name="Genome Announc.">
        <title>Draft genome sequence of the ascomycete Phaeoacremonium aleophilum strain UCR-PA7, a causal agent of the esca disease complex in grapevines.</title>
        <authorList>
            <person name="Blanco-Ulate B."/>
            <person name="Rolshausen P."/>
            <person name="Cantu D."/>
        </authorList>
    </citation>
    <scope>NUCLEOTIDE SEQUENCE [LARGE SCALE GENOMIC DNA]</scope>
    <source>
        <strain evidence="11">UCR-PA7</strain>
    </source>
</reference>
<proteinExistence type="inferred from homology"/>
<evidence type="ECO:0000256" key="5">
    <source>
        <dbReference type="ARBA" id="ARBA00023002"/>
    </source>
</evidence>
<dbReference type="Pfam" id="PF00107">
    <property type="entry name" value="ADH_zinc_N"/>
    <property type="match status" value="1"/>
</dbReference>
<organism evidence="10 11">
    <name type="scientific">Phaeoacremonium minimum (strain UCR-PA7)</name>
    <name type="common">Esca disease fungus</name>
    <name type="synonym">Togninia minima</name>
    <dbReference type="NCBI Taxonomy" id="1286976"/>
    <lineage>
        <taxon>Eukaryota</taxon>
        <taxon>Fungi</taxon>
        <taxon>Dikarya</taxon>
        <taxon>Ascomycota</taxon>
        <taxon>Pezizomycotina</taxon>
        <taxon>Sordariomycetes</taxon>
        <taxon>Sordariomycetidae</taxon>
        <taxon>Togniniales</taxon>
        <taxon>Togniniaceae</taxon>
        <taxon>Phaeoacremonium</taxon>
    </lineage>
</organism>
<dbReference type="InterPro" id="IPR013149">
    <property type="entry name" value="ADH-like_C"/>
</dbReference>
<accession>R8BNP3</accession>
<dbReference type="OrthoDB" id="3941538at2759"/>
<dbReference type="GO" id="GO:0008270">
    <property type="term" value="F:zinc ion binding"/>
    <property type="evidence" value="ECO:0007669"/>
    <property type="project" value="InterPro"/>
</dbReference>
<evidence type="ECO:0000256" key="4">
    <source>
        <dbReference type="ARBA" id="ARBA00022833"/>
    </source>
</evidence>
<dbReference type="InterPro" id="IPR036291">
    <property type="entry name" value="NAD(P)-bd_dom_sf"/>
</dbReference>
<evidence type="ECO:0000259" key="8">
    <source>
        <dbReference type="Pfam" id="PF00107"/>
    </source>
</evidence>
<keyword evidence="3 7" id="KW-0479">Metal-binding</keyword>
<keyword evidence="11" id="KW-1185">Reference proteome</keyword>
<dbReference type="RefSeq" id="XP_007914242.1">
    <property type="nucleotide sequence ID" value="XM_007916051.1"/>
</dbReference>
<dbReference type="InterPro" id="IPR011032">
    <property type="entry name" value="GroES-like_sf"/>
</dbReference>
<gene>
    <name evidence="10" type="ORF">UCRPA7_3481</name>
</gene>
<dbReference type="SUPFAM" id="SSF50129">
    <property type="entry name" value="GroES-like"/>
    <property type="match status" value="1"/>
</dbReference>
<dbReference type="Gene3D" id="3.90.180.10">
    <property type="entry name" value="Medium-chain alcohol dehydrogenases, catalytic domain"/>
    <property type="match status" value="1"/>
</dbReference>
<dbReference type="KEGG" id="tmn:UCRPA7_3481"/>
<keyword evidence="4 7" id="KW-0862">Zinc</keyword>
<evidence type="ECO:0000256" key="1">
    <source>
        <dbReference type="ARBA" id="ARBA00001947"/>
    </source>
</evidence>
<comment type="cofactor">
    <cofactor evidence="1 7">
        <name>Zn(2+)</name>
        <dbReference type="ChEBI" id="CHEBI:29105"/>
    </cofactor>
</comment>
<dbReference type="InterPro" id="IPR013154">
    <property type="entry name" value="ADH-like_N"/>
</dbReference>